<dbReference type="GeneID" id="92934535"/>
<dbReference type="AlphaFoldDB" id="Q2L2W1"/>
<proteinExistence type="predicted"/>
<dbReference type="InterPro" id="IPR025127">
    <property type="entry name" value="DUF4054"/>
</dbReference>
<evidence type="ECO:0000313" key="1">
    <source>
        <dbReference type="EMBL" id="CAJ48928.1"/>
    </source>
</evidence>
<dbReference type="Pfam" id="PF13262">
    <property type="entry name" value="DUF4054"/>
    <property type="match status" value="1"/>
</dbReference>
<dbReference type="Proteomes" id="UP000001977">
    <property type="component" value="Chromosome"/>
</dbReference>
<evidence type="ECO:0000313" key="2">
    <source>
        <dbReference type="Proteomes" id="UP000001977"/>
    </source>
</evidence>
<gene>
    <name evidence="1" type="ordered locus">BAV1321</name>
</gene>
<keyword evidence="2" id="KW-1185">Reference proteome</keyword>
<dbReference type="OrthoDB" id="6638082at2"/>
<accession>Q2L2W1</accession>
<dbReference type="eggNOG" id="ENOG5032DH7">
    <property type="taxonomic scope" value="Bacteria"/>
</dbReference>
<protein>
    <submittedName>
        <fullName evidence="1">Phage protein</fullName>
    </submittedName>
</protein>
<dbReference type="RefSeq" id="WP_012417001.1">
    <property type="nucleotide sequence ID" value="NC_010645.1"/>
</dbReference>
<reference evidence="1 2" key="1">
    <citation type="journal article" date="2006" name="J. Bacteriol.">
        <title>Comparison of the genome sequence of the poultry pathogen Bordetella avium with those of B. bronchiseptica, B. pertussis, and B. parapertussis reveals extensive diversity in surface structures associated with host interaction.</title>
        <authorList>
            <person name="Sebaihia M."/>
            <person name="Preston A."/>
            <person name="Maskell D.J."/>
            <person name="Kuzmiak H."/>
            <person name="Connell T.D."/>
            <person name="King N.D."/>
            <person name="Orndorff P.E."/>
            <person name="Miyamoto D.M."/>
            <person name="Thomson N.R."/>
            <person name="Harris D."/>
            <person name="Goble A."/>
            <person name="Lord A."/>
            <person name="Murphy L."/>
            <person name="Quail M.A."/>
            <person name="Rutter S."/>
            <person name="Squares R."/>
            <person name="Squares S."/>
            <person name="Woodward J."/>
            <person name="Parkhill J."/>
            <person name="Temple L.M."/>
        </authorList>
    </citation>
    <scope>NUCLEOTIDE SEQUENCE [LARGE SCALE GENOMIC DNA]</scope>
    <source>
        <strain evidence="1 2">197N</strain>
    </source>
</reference>
<name>Q2L2W1_BORA1</name>
<dbReference type="HOGENOM" id="CLU_1811568_0_0_4"/>
<dbReference type="EMBL" id="AM167904">
    <property type="protein sequence ID" value="CAJ48928.1"/>
    <property type="molecule type" value="Genomic_DNA"/>
</dbReference>
<dbReference type="KEGG" id="bav:BAV1321"/>
<sequence length="141" mass="14989">MTFPLTQFRAIFPAFASVTDEVVIAVADWGQCYVSSHGCDCNDKLWMLVTAHLLQLRANAEVGNSAPGALASATIDKVSVSFQAPPAGSSWAHWLNQTPYGQQFQALSRACSAGGMYVGGLPERAAFRNVGGLSVRGGRVR</sequence>
<dbReference type="STRING" id="360910.BAV1321"/>
<organism evidence="1 2">
    <name type="scientific">Bordetella avium (strain 197N)</name>
    <dbReference type="NCBI Taxonomy" id="360910"/>
    <lineage>
        <taxon>Bacteria</taxon>
        <taxon>Pseudomonadati</taxon>
        <taxon>Pseudomonadota</taxon>
        <taxon>Betaproteobacteria</taxon>
        <taxon>Burkholderiales</taxon>
        <taxon>Alcaligenaceae</taxon>
        <taxon>Bordetella</taxon>
    </lineage>
</organism>